<proteinExistence type="predicted"/>
<dbReference type="EMBL" id="MDYQ01000166">
    <property type="protein sequence ID" value="PRP79909.1"/>
    <property type="molecule type" value="Genomic_DNA"/>
</dbReference>
<evidence type="ECO:0000313" key="2">
    <source>
        <dbReference type="Proteomes" id="UP000241769"/>
    </source>
</evidence>
<comment type="caution">
    <text evidence="1">The sequence shown here is derived from an EMBL/GenBank/DDBJ whole genome shotgun (WGS) entry which is preliminary data.</text>
</comment>
<name>A0A2P6N7I2_9EUKA</name>
<evidence type="ECO:0000313" key="1">
    <source>
        <dbReference type="EMBL" id="PRP79909.1"/>
    </source>
</evidence>
<reference evidence="1 2" key="1">
    <citation type="journal article" date="2018" name="Genome Biol. Evol.">
        <title>Multiple Roots of Fruiting Body Formation in Amoebozoa.</title>
        <authorList>
            <person name="Hillmann F."/>
            <person name="Forbes G."/>
            <person name="Novohradska S."/>
            <person name="Ferling I."/>
            <person name="Riege K."/>
            <person name="Groth M."/>
            <person name="Westermann M."/>
            <person name="Marz M."/>
            <person name="Spaller T."/>
            <person name="Winckler T."/>
            <person name="Schaap P."/>
            <person name="Glockner G."/>
        </authorList>
    </citation>
    <scope>NUCLEOTIDE SEQUENCE [LARGE SCALE GENOMIC DNA]</scope>
    <source>
        <strain evidence="1 2">Jena</strain>
    </source>
</reference>
<dbReference type="Proteomes" id="UP000241769">
    <property type="component" value="Unassembled WGS sequence"/>
</dbReference>
<organism evidence="1 2">
    <name type="scientific">Planoprotostelium fungivorum</name>
    <dbReference type="NCBI Taxonomy" id="1890364"/>
    <lineage>
        <taxon>Eukaryota</taxon>
        <taxon>Amoebozoa</taxon>
        <taxon>Evosea</taxon>
        <taxon>Variosea</taxon>
        <taxon>Cavosteliida</taxon>
        <taxon>Cavosteliaceae</taxon>
        <taxon>Planoprotostelium</taxon>
    </lineage>
</organism>
<dbReference type="InParanoid" id="A0A2P6N7I2"/>
<sequence length="125" mass="14261">MTRRDSELIVITDIIVISSLSASIESTYAHPLSLDKELVELLEDAKTPEQQLLGLNVSSLPSRREGEHRFSKLWELFKFRNFTRVKGRLESPEMLQEQRFSLLKAAMSELATFGSSKKETLLFSS</sequence>
<gene>
    <name evidence="1" type="ORF">PROFUN_12398</name>
</gene>
<keyword evidence="2" id="KW-1185">Reference proteome</keyword>
<protein>
    <submittedName>
        <fullName evidence="1">Uncharacterized protein</fullName>
    </submittedName>
</protein>
<dbReference type="AlphaFoldDB" id="A0A2P6N7I2"/>
<accession>A0A2P6N7I2</accession>